<name>D6WQB2_TRICA</name>
<accession>D6WQB2</accession>
<keyword evidence="2" id="KW-1185">Reference proteome</keyword>
<dbReference type="InParanoid" id="D6WQB2"/>
<dbReference type="Proteomes" id="UP000007266">
    <property type="component" value="Linkage group 7"/>
</dbReference>
<dbReference type="HOGENOM" id="CLU_1827817_0_0_1"/>
<gene>
    <name evidence="1" type="primary">GLEAN_08942</name>
    <name evidence="1" type="ORF">TcasGA2_TC008942</name>
</gene>
<evidence type="ECO:0000313" key="1">
    <source>
        <dbReference type="EMBL" id="EFA06100.1"/>
    </source>
</evidence>
<dbReference type="EMBL" id="KQ971354">
    <property type="protein sequence ID" value="EFA06100.1"/>
    <property type="molecule type" value="Genomic_DNA"/>
</dbReference>
<organism evidence="1 2">
    <name type="scientific">Tribolium castaneum</name>
    <name type="common">Red flour beetle</name>
    <dbReference type="NCBI Taxonomy" id="7070"/>
    <lineage>
        <taxon>Eukaryota</taxon>
        <taxon>Metazoa</taxon>
        <taxon>Ecdysozoa</taxon>
        <taxon>Arthropoda</taxon>
        <taxon>Hexapoda</taxon>
        <taxon>Insecta</taxon>
        <taxon>Pterygota</taxon>
        <taxon>Neoptera</taxon>
        <taxon>Endopterygota</taxon>
        <taxon>Coleoptera</taxon>
        <taxon>Polyphaga</taxon>
        <taxon>Cucujiformia</taxon>
        <taxon>Tenebrionidae</taxon>
        <taxon>Tenebrionidae incertae sedis</taxon>
        <taxon>Tribolium</taxon>
    </lineage>
</organism>
<sequence>MDIRIPVCDNHLSGRCSRVVERLGVPHQPINPQRVQIPTIRWRCLQTSFQSYSRTGIKRNLYDVYLLSLYLISRSRSWDLTISRTTSSYKSFPYLERKLAALSQLLSLVKRRPSLYLCVRKSGLAPDLTYRDCASNLPALN</sequence>
<reference evidence="1 2" key="2">
    <citation type="journal article" date="2010" name="Nucleic Acids Res.">
        <title>BeetleBase in 2010: revisions to provide comprehensive genomic information for Tribolium castaneum.</title>
        <authorList>
            <person name="Kim H.S."/>
            <person name="Murphy T."/>
            <person name="Xia J."/>
            <person name="Caragea D."/>
            <person name="Park Y."/>
            <person name="Beeman R.W."/>
            <person name="Lorenzen M.D."/>
            <person name="Butcher S."/>
            <person name="Manak J.R."/>
            <person name="Brown S.J."/>
        </authorList>
    </citation>
    <scope>GENOME REANNOTATION</scope>
    <source>
        <strain evidence="1 2">Georgia GA2</strain>
    </source>
</reference>
<proteinExistence type="predicted"/>
<dbReference type="AlphaFoldDB" id="D6WQB2"/>
<reference evidence="1 2" key="1">
    <citation type="journal article" date="2008" name="Nature">
        <title>The genome of the model beetle and pest Tribolium castaneum.</title>
        <authorList>
            <consortium name="Tribolium Genome Sequencing Consortium"/>
            <person name="Richards S."/>
            <person name="Gibbs R.A."/>
            <person name="Weinstock G.M."/>
            <person name="Brown S.J."/>
            <person name="Denell R."/>
            <person name="Beeman R.W."/>
            <person name="Gibbs R."/>
            <person name="Beeman R.W."/>
            <person name="Brown S.J."/>
            <person name="Bucher G."/>
            <person name="Friedrich M."/>
            <person name="Grimmelikhuijzen C.J."/>
            <person name="Klingler M."/>
            <person name="Lorenzen M."/>
            <person name="Richards S."/>
            <person name="Roth S."/>
            <person name="Schroder R."/>
            <person name="Tautz D."/>
            <person name="Zdobnov E.M."/>
            <person name="Muzny D."/>
            <person name="Gibbs R.A."/>
            <person name="Weinstock G.M."/>
            <person name="Attaway T."/>
            <person name="Bell S."/>
            <person name="Buhay C.J."/>
            <person name="Chandrabose M.N."/>
            <person name="Chavez D."/>
            <person name="Clerk-Blankenburg K.P."/>
            <person name="Cree A."/>
            <person name="Dao M."/>
            <person name="Davis C."/>
            <person name="Chacko J."/>
            <person name="Dinh H."/>
            <person name="Dugan-Rocha S."/>
            <person name="Fowler G."/>
            <person name="Garner T.T."/>
            <person name="Garnes J."/>
            <person name="Gnirke A."/>
            <person name="Hawes A."/>
            <person name="Hernandez J."/>
            <person name="Hines S."/>
            <person name="Holder M."/>
            <person name="Hume J."/>
            <person name="Jhangiani S.N."/>
            <person name="Joshi V."/>
            <person name="Khan Z.M."/>
            <person name="Jackson L."/>
            <person name="Kovar C."/>
            <person name="Kowis A."/>
            <person name="Lee S."/>
            <person name="Lewis L.R."/>
            <person name="Margolis J."/>
            <person name="Morgan M."/>
            <person name="Nazareth L.V."/>
            <person name="Nguyen N."/>
            <person name="Okwuonu G."/>
            <person name="Parker D."/>
            <person name="Richards S."/>
            <person name="Ruiz S.J."/>
            <person name="Santibanez J."/>
            <person name="Savard J."/>
            <person name="Scherer S.E."/>
            <person name="Schneider B."/>
            <person name="Sodergren E."/>
            <person name="Tautz D."/>
            <person name="Vattahil S."/>
            <person name="Villasana D."/>
            <person name="White C.S."/>
            <person name="Wright R."/>
            <person name="Park Y."/>
            <person name="Beeman R.W."/>
            <person name="Lord J."/>
            <person name="Oppert B."/>
            <person name="Lorenzen M."/>
            <person name="Brown S."/>
            <person name="Wang L."/>
            <person name="Savard J."/>
            <person name="Tautz D."/>
            <person name="Richards S."/>
            <person name="Weinstock G."/>
            <person name="Gibbs R.A."/>
            <person name="Liu Y."/>
            <person name="Worley K."/>
            <person name="Weinstock G."/>
            <person name="Elsik C.G."/>
            <person name="Reese J.T."/>
            <person name="Elhaik E."/>
            <person name="Landan G."/>
            <person name="Graur D."/>
            <person name="Arensburger P."/>
            <person name="Atkinson P."/>
            <person name="Beeman R.W."/>
            <person name="Beidler J."/>
            <person name="Brown S.J."/>
            <person name="Demuth J.P."/>
            <person name="Drury D.W."/>
            <person name="Du Y.Z."/>
            <person name="Fujiwara H."/>
            <person name="Lorenzen M."/>
            <person name="Maselli V."/>
            <person name="Osanai M."/>
            <person name="Park Y."/>
            <person name="Robertson H.M."/>
            <person name="Tu Z."/>
            <person name="Wang J.J."/>
            <person name="Wang S."/>
            <person name="Richards S."/>
            <person name="Song H."/>
            <person name="Zhang L."/>
            <person name="Sodergren E."/>
            <person name="Werner D."/>
            <person name="Stanke M."/>
            <person name="Morgenstern B."/>
            <person name="Solovyev V."/>
            <person name="Kosarev P."/>
            <person name="Brown G."/>
            <person name="Chen H.C."/>
            <person name="Ermolaeva O."/>
            <person name="Hlavina W."/>
            <person name="Kapustin Y."/>
            <person name="Kiryutin B."/>
            <person name="Kitts P."/>
            <person name="Maglott D."/>
            <person name="Pruitt K."/>
            <person name="Sapojnikov V."/>
            <person name="Souvorov A."/>
            <person name="Mackey A.J."/>
            <person name="Waterhouse R.M."/>
            <person name="Wyder S."/>
            <person name="Zdobnov E.M."/>
            <person name="Zdobnov E.M."/>
            <person name="Wyder S."/>
            <person name="Kriventseva E.V."/>
            <person name="Kadowaki T."/>
            <person name="Bork P."/>
            <person name="Aranda M."/>
            <person name="Bao R."/>
            <person name="Beermann A."/>
            <person name="Berns N."/>
            <person name="Bolognesi R."/>
            <person name="Bonneton F."/>
            <person name="Bopp D."/>
            <person name="Brown S.J."/>
            <person name="Bucher G."/>
            <person name="Butts T."/>
            <person name="Chaumot A."/>
            <person name="Denell R.E."/>
            <person name="Ferrier D.E."/>
            <person name="Friedrich M."/>
            <person name="Gordon C.M."/>
            <person name="Jindra M."/>
            <person name="Klingler M."/>
            <person name="Lan Q."/>
            <person name="Lattorff H.M."/>
            <person name="Laudet V."/>
            <person name="von Levetsow C."/>
            <person name="Liu Z."/>
            <person name="Lutz R."/>
            <person name="Lynch J.A."/>
            <person name="da Fonseca R.N."/>
            <person name="Posnien N."/>
            <person name="Reuter R."/>
            <person name="Roth S."/>
            <person name="Savard J."/>
            <person name="Schinko J.B."/>
            <person name="Schmitt C."/>
            <person name="Schoppmeier M."/>
            <person name="Schroder R."/>
            <person name="Shippy T.D."/>
            <person name="Simonnet F."/>
            <person name="Marques-Souza H."/>
            <person name="Tautz D."/>
            <person name="Tomoyasu Y."/>
            <person name="Trauner J."/>
            <person name="Van der Zee M."/>
            <person name="Vervoort M."/>
            <person name="Wittkopp N."/>
            <person name="Wimmer E.A."/>
            <person name="Yang X."/>
            <person name="Jones A.K."/>
            <person name="Sattelle D.B."/>
            <person name="Ebert P.R."/>
            <person name="Nelson D."/>
            <person name="Scott J.G."/>
            <person name="Beeman R.W."/>
            <person name="Muthukrishnan S."/>
            <person name="Kramer K.J."/>
            <person name="Arakane Y."/>
            <person name="Beeman R.W."/>
            <person name="Zhu Q."/>
            <person name="Hogenkamp D."/>
            <person name="Dixit R."/>
            <person name="Oppert B."/>
            <person name="Jiang H."/>
            <person name="Zou Z."/>
            <person name="Marshall J."/>
            <person name="Elpidina E."/>
            <person name="Vinokurov K."/>
            <person name="Oppert C."/>
            <person name="Zou Z."/>
            <person name="Evans J."/>
            <person name="Lu Z."/>
            <person name="Zhao P."/>
            <person name="Sumathipala N."/>
            <person name="Altincicek B."/>
            <person name="Vilcinskas A."/>
            <person name="Williams M."/>
            <person name="Hultmark D."/>
            <person name="Hetru C."/>
            <person name="Jiang H."/>
            <person name="Grimmelikhuijzen C.J."/>
            <person name="Hauser F."/>
            <person name="Cazzamali G."/>
            <person name="Williamson M."/>
            <person name="Park Y."/>
            <person name="Li B."/>
            <person name="Tanaka Y."/>
            <person name="Predel R."/>
            <person name="Neupert S."/>
            <person name="Schachtner J."/>
            <person name="Verleyen P."/>
            <person name="Raible F."/>
            <person name="Bork P."/>
            <person name="Friedrich M."/>
            <person name="Walden K.K."/>
            <person name="Robertson H.M."/>
            <person name="Angeli S."/>
            <person name="Foret S."/>
            <person name="Bucher G."/>
            <person name="Schuetz S."/>
            <person name="Maleszka R."/>
            <person name="Wimmer E.A."/>
            <person name="Beeman R.W."/>
            <person name="Lorenzen M."/>
            <person name="Tomoyasu Y."/>
            <person name="Miller S.C."/>
            <person name="Grossmann D."/>
            <person name="Bucher G."/>
        </authorList>
    </citation>
    <scope>NUCLEOTIDE SEQUENCE [LARGE SCALE GENOMIC DNA]</scope>
    <source>
        <strain evidence="1 2">Georgia GA2</strain>
    </source>
</reference>
<evidence type="ECO:0000313" key="2">
    <source>
        <dbReference type="Proteomes" id="UP000007266"/>
    </source>
</evidence>
<protein>
    <submittedName>
        <fullName evidence="1">Uncharacterized protein</fullName>
    </submittedName>
</protein>